<organism evidence="5">
    <name type="scientific">Chaetomium thermophilum (strain DSM 1495 / CBS 144.50 / IMI 039719)</name>
    <name type="common">Thermochaetoides thermophila</name>
    <dbReference type="NCBI Taxonomy" id="759272"/>
    <lineage>
        <taxon>Eukaryota</taxon>
        <taxon>Fungi</taxon>
        <taxon>Dikarya</taxon>
        <taxon>Ascomycota</taxon>
        <taxon>Pezizomycotina</taxon>
        <taxon>Sordariomycetes</taxon>
        <taxon>Sordariomycetidae</taxon>
        <taxon>Sordariales</taxon>
        <taxon>Chaetomiaceae</taxon>
        <taxon>Thermochaetoides</taxon>
    </lineage>
</organism>
<dbReference type="GO" id="GO:0071014">
    <property type="term" value="C:post-mRNA release spliceosomal complex"/>
    <property type="evidence" value="ECO:0007669"/>
    <property type="project" value="TreeGrafter"/>
</dbReference>
<keyword evidence="5" id="KW-1185">Reference proteome</keyword>
<dbReference type="STRING" id="759272.G0SHP4"/>
<dbReference type="RefSeq" id="XP_006697544.1">
    <property type="nucleotide sequence ID" value="XM_006697481.1"/>
</dbReference>
<feature type="compositionally biased region" description="Basic residues" evidence="1">
    <location>
        <begin position="301"/>
        <end position="314"/>
    </location>
</feature>
<feature type="domain" description="Cwf19-like C-terminal" evidence="3">
    <location>
        <begin position="319"/>
        <end position="444"/>
    </location>
</feature>
<dbReference type="PANTHER" id="PTHR12072">
    <property type="entry name" value="CWF19, CELL CYCLE CONTROL PROTEIN"/>
    <property type="match status" value="1"/>
</dbReference>
<dbReference type="GO" id="GO:0000398">
    <property type="term" value="P:mRNA splicing, via spliceosome"/>
    <property type="evidence" value="ECO:0007669"/>
    <property type="project" value="TreeGrafter"/>
</dbReference>
<gene>
    <name evidence="4" type="ORF">CTHT_0072860</name>
</gene>
<dbReference type="EMBL" id="GL988048">
    <property type="protein sequence ID" value="EGS16962.1"/>
    <property type="molecule type" value="Genomic_DNA"/>
</dbReference>
<evidence type="ECO:0000313" key="4">
    <source>
        <dbReference type="EMBL" id="EGS16962.1"/>
    </source>
</evidence>
<evidence type="ECO:0000313" key="5">
    <source>
        <dbReference type="Proteomes" id="UP000008066"/>
    </source>
</evidence>
<feature type="domain" description="Cwf19-like protein C-terminal" evidence="2">
    <location>
        <begin position="502"/>
        <end position="560"/>
    </location>
</feature>
<dbReference type="eggNOG" id="KOG2476">
    <property type="taxonomic scope" value="Eukaryota"/>
</dbReference>
<proteinExistence type="predicted"/>
<evidence type="ECO:0000256" key="1">
    <source>
        <dbReference type="SAM" id="MobiDB-lite"/>
    </source>
</evidence>
<protein>
    <recommendedName>
        <fullName evidence="6">CwfJ domain-containing protein</fullName>
    </recommendedName>
</protein>
<dbReference type="KEGG" id="cthr:CTHT_0072860"/>
<dbReference type="PANTHER" id="PTHR12072:SF4">
    <property type="entry name" value="CWF19-LIKE PROTEIN 1"/>
    <property type="match status" value="1"/>
</dbReference>
<dbReference type="GeneID" id="18261324"/>
<dbReference type="Pfam" id="PF04676">
    <property type="entry name" value="CwfJ_C_2"/>
    <property type="match status" value="1"/>
</dbReference>
<reference evidence="4 5" key="1">
    <citation type="journal article" date="2011" name="Cell">
        <title>Insight into structure and assembly of the nuclear pore complex by utilizing the genome of a eukaryotic thermophile.</title>
        <authorList>
            <person name="Amlacher S."/>
            <person name="Sarges P."/>
            <person name="Flemming D."/>
            <person name="van Noort V."/>
            <person name="Kunze R."/>
            <person name="Devos D.P."/>
            <person name="Arumugam M."/>
            <person name="Bork P."/>
            <person name="Hurt E."/>
        </authorList>
    </citation>
    <scope>NUCLEOTIDE SEQUENCE [LARGE SCALE GENOMIC DNA]</scope>
    <source>
        <strain evidence="5">DSM 1495 / CBS 144.50 / IMI 039719</strain>
    </source>
</reference>
<name>G0SHP4_CHATD</name>
<dbReference type="Proteomes" id="UP000008066">
    <property type="component" value="Unassembled WGS sequence"/>
</dbReference>
<dbReference type="Pfam" id="PF04677">
    <property type="entry name" value="CwfJ_C_1"/>
    <property type="match status" value="1"/>
</dbReference>
<dbReference type="HOGENOM" id="CLU_019955_3_0_1"/>
<dbReference type="OMA" id="IVPITHY"/>
<sequence>MSVRDCRQFAGITSTNNLSVVFGSIDGKLRAAFEKLTAVHAKNDFSFAIITGNLFGSHHDEQELDDLLEGRIPVACPTYFTVGTVPLPQKVIDRIKKDEEIAPNLHFLGKRSVTKTLEGVRIVALTGCLNTEIIAGQSQEQHEPMYFEGDVSILRGANYADILITTEWPANICNNSAKAQELKFPPNFKSDRESIAELCEALKPRYHFAMSPVGDLFFEREPFVYPESEKPDHRRSTFTRFISMAWFGNEARAKSMYAFVLRDLGNDAQPPQGSTLCPFTKRVAVTRKREHDEGGFSRFAHDHRHHDHKRRRQHSPPPGPDKCFFCISNPNFAVHMVCAVGLDAYLAIAKGPLPGPGTFADCGLPIPAHFIIAPLNHAASISRASMAEDEASRTFAEMTRFRESLQGMVSKLSQRRLGAITWEINRARNIHVHWQFVPIPTELIAKGVVEGAFRVMANDLKLGNFVSQEFGTADDMPGDYLRIWTWAKVGDRDGEKILGNCLVLRFDSQVRFDLQYPRKVIARLLDEEDRVTWQNVVQTPEEEAADVAASQEAFFEWNFTLEHEKEKKDGAQE</sequence>
<dbReference type="InterPro" id="IPR006768">
    <property type="entry name" value="Cwf19-like_C_dom-1"/>
</dbReference>
<dbReference type="InterPro" id="IPR006767">
    <property type="entry name" value="Cwf19-like_C_dom-2"/>
</dbReference>
<evidence type="ECO:0000259" key="3">
    <source>
        <dbReference type="Pfam" id="PF04677"/>
    </source>
</evidence>
<dbReference type="OrthoDB" id="444325at2759"/>
<dbReference type="InterPro" id="IPR040194">
    <property type="entry name" value="Cwf19-like"/>
</dbReference>
<dbReference type="AlphaFoldDB" id="G0SHP4"/>
<accession>G0SHP4</accession>
<dbReference type="CDD" id="cd07380">
    <property type="entry name" value="MPP_CWF19_N"/>
    <property type="match status" value="1"/>
</dbReference>
<feature type="region of interest" description="Disordered" evidence="1">
    <location>
        <begin position="290"/>
        <end position="319"/>
    </location>
</feature>
<evidence type="ECO:0008006" key="6">
    <source>
        <dbReference type="Google" id="ProtNLM"/>
    </source>
</evidence>
<dbReference type="GO" id="GO:0061632">
    <property type="term" value="F:RNA lariat debranching enzyme activator activity"/>
    <property type="evidence" value="ECO:0007669"/>
    <property type="project" value="TreeGrafter"/>
</dbReference>
<evidence type="ECO:0000259" key="2">
    <source>
        <dbReference type="Pfam" id="PF04676"/>
    </source>
</evidence>